<keyword evidence="2" id="KW-1185">Reference proteome</keyword>
<organism evidence="1 2">
    <name type="scientific">Gemmata algarum</name>
    <dbReference type="NCBI Taxonomy" id="2975278"/>
    <lineage>
        <taxon>Bacteria</taxon>
        <taxon>Pseudomonadati</taxon>
        <taxon>Planctomycetota</taxon>
        <taxon>Planctomycetia</taxon>
        <taxon>Gemmatales</taxon>
        <taxon>Gemmataceae</taxon>
        <taxon>Gemmata</taxon>
    </lineage>
</organism>
<reference evidence="2" key="1">
    <citation type="journal article" date="2023" name="Mar. Drugs">
        <title>Gemmata algarum, a Novel Planctomycete Isolated from an Algal Mat, Displays Antimicrobial Activity.</title>
        <authorList>
            <person name="Kumar G."/>
            <person name="Kallscheuer N."/>
            <person name="Kashif M."/>
            <person name="Ahamad S."/>
            <person name="Jagadeeshwari U."/>
            <person name="Pannikurungottu S."/>
            <person name="Haufschild T."/>
            <person name="Kabuu M."/>
            <person name="Sasikala C."/>
            <person name="Jogler C."/>
            <person name="Ramana C."/>
        </authorList>
    </citation>
    <scope>NUCLEOTIDE SEQUENCE [LARGE SCALE GENOMIC DNA]</scope>
    <source>
        <strain evidence="2">JC673</strain>
    </source>
</reference>
<gene>
    <name evidence="1" type="ORF">R5W23_004087</name>
</gene>
<comment type="caution">
    <text evidence="1">The sequence shown here is derived from an EMBL/GenBank/DDBJ whole genome shotgun (WGS) entry which is preliminary data.</text>
</comment>
<evidence type="ECO:0000313" key="1">
    <source>
        <dbReference type="EMBL" id="MDY3562621.1"/>
    </source>
</evidence>
<proteinExistence type="predicted"/>
<dbReference type="RefSeq" id="WP_010045123.1">
    <property type="nucleotide sequence ID" value="NZ_JAXBLV010000219.1"/>
</dbReference>
<protein>
    <submittedName>
        <fullName evidence="1">Uncharacterized protein</fullName>
    </submittedName>
</protein>
<accession>A0ABU5F5J2</accession>
<sequence>MQNDTVDRTDLYRLADDGCPNVPDRDTTVHDLSALWAALGKDAREDV</sequence>
<dbReference type="Proteomes" id="UP001272242">
    <property type="component" value="Unassembled WGS sequence"/>
</dbReference>
<dbReference type="EMBL" id="JAXBLV010000219">
    <property type="protein sequence ID" value="MDY3562621.1"/>
    <property type="molecule type" value="Genomic_DNA"/>
</dbReference>
<evidence type="ECO:0000313" key="2">
    <source>
        <dbReference type="Proteomes" id="UP001272242"/>
    </source>
</evidence>
<name>A0ABU5F5J2_9BACT</name>